<dbReference type="Gene3D" id="2.60.40.10">
    <property type="entry name" value="Immunoglobulins"/>
    <property type="match status" value="1"/>
</dbReference>
<evidence type="ECO:0000256" key="1">
    <source>
        <dbReference type="ARBA" id="ARBA00000085"/>
    </source>
</evidence>
<keyword evidence="3" id="KW-0597">Phosphoprotein</keyword>
<dbReference type="Pfam" id="PF07495">
    <property type="entry name" value="Y_Y_Y"/>
    <property type="match status" value="1"/>
</dbReference>
<dbReference type="PROSITE" id="PS01124">
    <property type="entry name" value="HTH_ARAC_FAMILY_2"/>
    <property type="match status" value="1"/>
</dbReference>
<dbReference type="InterPro" id="IPR001789">
    <property type="entry name" value="Sig_transdc_resp-reg_receiver"/>
</dbReference>
<proteinExistence type="predicted"/>
<dbReference type="SUPFAM" id="SSF50998">
    <property type="entry name" value="Quinoprotein alcohol dehydrogenase-like"/>
    <property type="match status" value="1"/>
</dbReference>
<dbReference type="InterPro" id="IPR013783">
    <property type="entry name" value="Ig-like_fold"/>
</dbReference>
<dbReference type="KEGG" id="gfl:GRFL_0623"/>
<dbReference type="GO" id="GO:0043565">
    <property type="term" value="F:sequence-specific DNA binding"/>
    <property type="evidence" value="ECO:0007669"/>
    <property type="project" value="InterPro"/>
</dbReference>
<dbReference type="PROSITE" id="PS00041">
    <property type="entry name" value="HTH_ARAC_FAMILY_1"/>
    <property type="match status" value="1"/>
</dbReference>
<dbReference type="Pfam" id="PF00512">
    <property type="entry name" value="HisKA"/>
    <property type="match status" value="1"/>
</dbReference>
<dbReference type="InterPro" id="IPR011110">
    <property type="entry name" value="Reg_prop"/>
</dbReference>
<evidence type="ECO:0000256" key="4">
    <source>
        <dbReference type="ARBA" id="ARBA00022679"/>
    </source>
</evidence>
<keyword evidence="5" id="KW-0418">Kinase</keyword>
<dbReference type="Gene3D" id="1.10.287.130">
    <property type="match status" value="1"/>
</dbReference>
<dbReference type="Gene3D" id="3.30.565.10">
    <property type="entry name" value="Histidine kinase-like ATPase, C-terminal domain"/>
    <property type="match status" value="1"/>
</dbReference>
<dbReference type="InterPro" id="IPR005467">
    <property type="entry name" value="His_kinase_dom"/>
</dbReference>
<dbReference type="InterPro" id="IPR018060">
    <property type="entry name" value="HTH_AraC"/>
</dbReference>
<dbReference type="InterPro" id="IPR013658">
    <property type="entry name" value="SGL"/>
</dbReference>
<dbReference type="EMBL" id="CP016359">
    <property type="protein sequence ID" value="APU67347.1"/>
    <property type="molecule type" value="Genomic_DNA"/>
</dbReference>
<accession>A0A1L7I164</accession>
<dbReference type="InterPro" id="IPR003661">
    <property type="entry name" value="HisK_dim/P_dom"/>
</dbReference>
<evidence type="ECO:0000313" key="9">
    <source>
        <dbReference type="EMBL" id="APU67347.1"/>
    </source>
</evidence>
<evidence type="ECO:0000256" key="5">
    <source>
        <dbReference type="ARBA" id="ARBA00022777"/>
    </source>
</evidence>
<dbReference type="SUPFAM" id="SSF47384">
    <property type="entry name" value="Homodimeric domain of signal transducing histidine kinase"/>
    <property type="match status" value="1"/>
</dbReference>
<dbReference type="InterPro" id="IPR018062">
    <property type="entry name" value="HTH_AraC-typ_CS"/>
</dbReference>
<dbReference type="InterPro" id="IPR036890">
    <property type="entry name" value="HATPase_C_sf"/>
</dbReference>
<dbReference type="SUPFAM" id="SSF52172">
    <property type="entry name" value="CheY-like"/>
    <property type="match status" value="1"/>
</dbReference>
<dbReference type="InterPro" id="IPR009057">
    <property type="entry name" value="Homeodomain-like_sf"/>
</dbReference>
<dbReference type="Proteomes" id="UP000186230">
    <property type="component" value="Chromosome"/>
</dbReference>
<dbReference type="FunFam" id="1.10.287.130:FF:000045">
    <property type="entry name" value="Two-component system sensor histidine kinase/response regulator"/>
    <property type="match status" value="1"/>
</dbReference>
<dbReference type="PANTHER" id="PTHR43547:SF2">
    <property type="entry name" value="HYBRID SIGNAL TRANSDUCTION HISTIDINE KINASE C"/>
    <property type="match status" value="1"/>
</dbReference>
<dbReference type="Pfam" id="PF00072">
    <property type="entry name" value="Response_reg"/>
    <property type="match status" value="1"/>
</dbReference>
<dbReference type="InterPro" id="IPR015943">
    <property type="entry name" value="WD40/YVTN_repeat-like_dom_sf"/>
</dbReference>
<dbReference type="InterPro" id="IPR004358">
    <property type="entry name" value="Sig_transdc_His_kin-like_C"/>
</dbReference>
<dbReference type="CDD" id="cd17574">
    <property type="entry name" value="REC_OmpR"/>
    <property type="match status" value="1"/>
</dbReference>
<dbReference type="Gene3D" id="2.130.10.10">
    <property type="entry name" value="YVTN repeat-like/Quinoprotein amine dehydrogenase"/>
    <property type="match status" value="2"/>
</dbReference>
<reference evidence="9 10" key="1">
    <citation type="submission" date="2016-07" db="EMBL/GenBank/DDBJ databases">
        <title>Multi-omics approach to identify versatile polysaccharide utilization systems of a marine flavobacterium Gramella flava.</title>
        <authorList>
            <person name="Tang K."/>
        </authorList>
    </citation>
    <scope>NUCLEOTIDE SEQUENCE [LARGE SCALE GENOMIC DNA]</scope>
    <source>
        <strain evidence="9 10">JLT2011</strain>
    </source>
</reference>
<keyword evidence="10" id="KW-1185">Reference proteome</keyword>
<dbReference type="SMART" id="SM00342">
    <property type="entry name" value="HTH_ARAC"/>
    <property type="match status" value="1"/>
</dbReference>
<evidence type="ECO:0000256" key="3">
    <source>
        <dbReference type="ARBA" id="ARBA00022553"/>
    </source>
</evidence>
<dbReference type="Pfam" id="PF12833">
    <property type="entry name" value="HTH_18"/>
    <property type="match status" value="1"/>
</dbReference>
<evidence type="ECO:0000313" key="10">
    <source>
        <dbReference type="Proteomes" id="UP000186230"/>
    </source>
</evidence>
<dbReference type="SMART" id="SM00388">
    <property type="entry name" value="HisKA"/>
    <property type="match status" value="1"/>
</dbReference>
<dbReference type="PROSITE" id="PS50109">
    <property type="entry name" value="HIS_KIN"/>
    <property type="match status" value="1"/>
</dbReference>
<dbReference type="FunFam" id="2.60.40.10:FF:000791">
    <property type="entry name" value="Two-component system sensor histidine kinase/response regulator"/>
    <property type="match status" value="1"/>
</dbReference>
<dbReference type="InterPro" id="IPR011006">
    <property type="entry name" value="CheY-like_superfamily"/>
</dbReference>
<dbReference type="GO" id="GO:0003700">
    <property type="term" value="F:DNA-binding transcription factor activity"/>
    <property type="evidence" value="ECO:0007669"/>
    <property type="project" value="InterPro"/>
</dbReference>
<name>A0A1L7I164_9FLAO</name>
<dbReference type="Pfam" id="PF02518">
    <property type="entry name" value="HATPase_c"/>
    <property type="match status" value="1"/>
</dbReference>
<dbReference type="Pfam" id="PF08450">
    <property type="entry name" value="SGL"/>
    <property type="match status" value="1"/>
</dbReference>
<dbReference type="InterPro" id="IPR011047">
    <property type="entry name" value="Quinoprotein_ADH-like_sf"/>
</dbReference>
<dbReference type="SUPFAM" id="SSF63829">
    <property type="entry name" value="Calcium-dependent phosphotriesterase"/>
    <property type="match status" value="2"/>
</dbReference>
<dbReference type="Gene3D" id="3.40.50.2300">
    <property type="match status" value="1"/>
</dbReference>
<evidence type="ECO:0000256" key="2">
    <source>
        <dbReference type="ARBA" id="ARBA00012438"/>
    </source>
</evidence>
<evidence type="ECO:0000256" key="8">
    <source>
        <dbReference type="ARBA" id="ARBA00023163"/>
    </source>
</evidence>
<dbReference type="PANTHER" id="PTHR43547">
    <property type="entry name" value="TWO-COMPONENT HISTIDINE KINASE"/>
    <property type="match status" value="1"/>
</dbReference>
<dbReference type="OrthoDB" id="9809670at2"/>
<dbReference type="PROSITE" id="PS50110">
    <property type="entry name" value="RESPONSE_REGULATORY"/>
    <property type="match status" value="1"/>
</dbReference>
<keyword evidence="8" id="KW-0804">Transcription</keyword>
<dbReference type="GO" id="GO:0000155">
    <property type="term" value="F:phosphorelay sensor kinase activity"/>
    <property type="evidence" value="ECO:0007669"/>
    <property type="project" value="InterPro"/>
</dbReference>
<dbReference type="SMART" id="SM00387">
    <property type="entry name" value="HATPase_c"/>
    <property type="match status" value="1"/>
</dbReference>
<evidence type="ECO:0000256" key="6">
    <source>
        <dbReference type="ARBA" id="ARBA00023015"/>
    </source>
</evidence>
<dbReference type="SMART" id="SM00448">
    <property type="entry name" value="REC"/>
    <property type="match status" value="1"/>
</dbReference>
<dbReference type="Pfam" id="PF07494">
    <property type="entry name" value="Reg_prop"/>
    <property type="match status" value="2"/>
</dbReference>
<dbReference type="CDD" id="cd00082">
    <property type="entry name" value="HisKA"/>
    <property type="match status" value="1"/>
</dbReference>
<dbReference type="InterPro" id="IPR011123">
    <property type="entry name" value="Y_Y_Y"/>
</dbReference>
<dbReference type="InterPro" id="IPR003594">
    <property type="entry name" value="HATPase_dom"/>
</dbReference>
<dbReference type="FunFam" id="3.30.565.10:FF:000006">
    <property type="entry name" value="Sensor histidine kinase WalK"/>
    <property type="match status" value="1"/>
</dbReference>
<dbReference type="EC" id="2.7.13.3" evidence="2"/>
<keyword evidence="7 9" id="KW-0238">DNA-binding</keyword>
<protein>
    <recommendedName>
        <fullName evidence="2">histidine kinase</fullName>
        <ecNumber evidence="2">2.7.13.3</ecNumber>
    </recommendedName>
</protein>
<dbReference type="SUPFAM" id="SSF46689">
    <property type="entry name" value="Homeodomain-like"/>
    <property type="match status" value="1"/>
</dbReference>
<sequence>MQQQLVQNVFQKVLFLLLFLIFCQVAKTQEAPFAKYQFKPFENVPTQRAVATIAQDQQGFIWMGTNGLGLNRFNGIDYNSYQYHEKDAASLSNSLIHVVFVDDQNNVWVGTEAGLDLYNREQDNFSHIRLKGNPDEYGISVQAILQKPDGKILVGTHENGLFEIDPQNLEAVSIPFKSLGEVQNILINSLSYFDGKIVLGSNRGLLELGNDQVIRQLNLMTSSGREKISVPIKTSLVDGKGSIWLGTTNQGLFKVDENENGRYKIQHFDITSKRILSLLHTPRNTILCGTENDGLFEISRNGEVLNTYKNTKNNDHGIRSNSIWALFEDNQQRIWIAYYNNGVGVYDKLYDKFGDIVSRPNDSNSLQASSVTGIIQDENGRFWIAMDGGGVDVYDPRTQQFTHLLNTENAIANGLNSPDVQTIFKDSRGNIWVGTWDYGIYLLKKGSNKFLHFSAENTRGGMATNRILSFSEDSKGMIWIGTFSRGIQSYDPKTDSFQIYDHQVFQDQRISYSDVRRVYVDSEDRVWIGGNAGLFRLKVSGRYFQLQAMYPRMFQNDHSVNNSMVLDIYEDSAKNIWIGTDGAGLCRYDMKNDQFQWIGMEEGLDKVTVSTIIQDDRGDLWVAGNNGVAQIDHETTEVRNYTKKDGLLSNDFNNDAAFKDNLGNLYFGSYEGINFFNPEELPVLSNTPAVYLTELRIFNKPVQPEAKEDATLHKILSETDQLVLKHDQSVFTIEYAPVDFTRPEKIQYAYYLEGFEKDWNYVQNSRSATYTNLPAGKYTFHVKAANSDGIWNEKATDLGIRILRPWWFTNFAISLYILTVIGLCYLALKIVNSRVQAKRAIAQERERHLQEEALNDKKIQFFTNISHEFRTPLTLIQSPLQDILNEPSFSEKAKEKLQIISKNTARLKRLIDELMDFRKLQFNKLPLQVRCFEIRKLIDEIVEHFQEEAGQRNILLSVEMEETLGVIWADENKVEKVIFNLLSNAFKSTANNGVISVHVLSGMHFFEHLQESEAVRSLEIAIEDTGKGIAPTEIEKIFDRFYQIKDRNEEYYSGTGIGLEVVRSFVALHRGDIQVESEKGVGTKFRILLPLGKQFYEVEEKPESVSASEVKISRNTPVEVDNLTPGGKKKSLLIVEDNTELRNYIARELKEDYRVLLAEDGQEGLAKAQKYVPDIVITDVIMPKMDGHEFCKNLKNELSTSHIPVLMLTAKAMADDWVEGLESGADAYVNKPFEMKVLRSQLKQLIYNRGLLYAKYMSDLKYTDVAPATSSLDQDFILNIINYIQENIRETDLNVEKLADVFSLSRSQLYRKIKALTGLTANELIRKIRLERAKELLEQAGQVSVSEVSYSVGFSSPSYFSKCFKEYFGMLPKEAGEE</sequence>
<evidence type="ECO:0000256" key="7">
    <source>
        <dbReference type="ARBA" id="ARBA00023125"/>
    </source>
</evidence>
<gene>
    <name evidence="9" type="ORF">GRFL_0623</name>
</gene>
<dbReference type="Gene3D" id="1.10.10.60">
    <property type="entry name" value="Homeodomain-like"/>
    <property type="match status" value="2"/>
</dbReference>
<dbReference type="SUPFAM" id="SSF55874">
    <property type="entry name" value="ATPase domain of HSP90 chaperone/DNA topoisomerase II/histidine kinase"/>
    <property type="match status" value="1"/>
</dbReference>
<organism evidence="9 10">
    <name type="scientific">Christiangramia flava JLT2011</name>
    <dbReference type="NCBI Taxonomy" id="1229726"/>
    <lineage>
        <taxon>Bacteria</taxon>
        <taxon>Pseudomonadati</taxon>
        <taxon>Bacteroidota</taxon>
        <taxon>Flavobacteriia</taxon>
        <taxon>Flavobacteriales</taxon>
        <taxon>Flavobacteriaceae</taxon>
        <taxon>Christiangramia</taxon>
    </lineage>
</organism>
<dbReference type="InterPro" id="IPR036097">
    <property type="entry name" value="HisK_dim/P_sf"/>
</dbReference>
<comment type="catalytic activity">
    <reaction evidence="1">
        <text>ATP + protein L-histidine = ADP + protein N-phospho-L-histidine.</text>
        <dbReference type="EC" id="2.7.13.3"/>
    </reaction>
</comment>
<dbReference type="PRINTS" id="PR00344">
    <property type="entry name" value="BCTRLSENSOR"/>
</dbReference>
<keyword evidence="4" id="KW-0808">Transferase</keyword>
<keyword evidence="6" id="KW-0805">Transcription regulation</keyword>
<dbReference type="STRING" id="1229726.GRFL_0623"/>